<dbReference type="EMBL" id="JBHUMZ010000009">
    <property type="protein sequence ID" value="MFD2637649.1"/>
    <property type="molecule type" value="Genomic_DNA"/>
</dbReference>
<dbReference type="Pfam" id="PF08378">
    <property type="entry name" value="NERD"/>
    <property type="match status" value="1"/>
</dbReference>
<evidence type="ECO:0000259" key="1">
    <source>
        <dbReference type="PROSITE" id="PS50965"/>
    </source>
</evidence>
<dbReference type="PROSITE" id="PS50965">
    <property type="entry name" value="NERD"/>
    <property type="match status" value="1"/>
</dbReference>
<dbReference type="Proteomes" id="UP001597452">
    <property type="component" value="Unassembled WGS sequence"/>
</dbReference>
<reference evidence="3" key="1">
    <citation type="journal article" date="2019" name="Int. J. Syst. Evol. Microbiol.">
        <title>The Global Catalogue of Microorganisms (GCM) 10K type strain sequencing project: providing services to taxonomists for standard genome sequencing and annotation.</title>
        <authorList>
            <consortium name="The Broad Institute Genomics Platform"/>
            <consortium name="The Broad Institute Genome Sequencing Center for Infectious Disease"/>
            <person name="Wu L."/>
            <person name="Ma J."/>
        </authorList>
    </citation>
    <scope>NUCLEOTIDE SEQUENCE [LARGE SCALE GENOMIC DNA]</scope>
    <source>
        <strain evidence="3">TISTR 1571</strain>
    </source>
</reference>
<name>A0ABW5Q743_9BACI</name>
<evidence type="ECO:0000313" key="2">
    <source>
        <dbReference type="EMBL" id="MFD2637649.1"/>
    </source>
</evidence>
<protein>
    <submittedName>
        <fullName evidence="2">NERD domain-containing protein</fullName>
    </submittedName>
</protein>
<dbReference type="InterPro" id="IPR011528">
    <property type="entry name" value="NERD"/>
</dbReference>
<accession>A0ABW5Q743</accession>
<organism evidence="2 3">
    <name type="scientific">Piscibacillus salipiscarius</name>
    <dbReference type="NCBI Taxonomy" id="299480"/>
    <lineage>
        <taxon>Bacteria</taxon>
        <taxon>Bacillati</taxon>
        <taxon>Bacillota</taxon>
        <taxon>Bacilli</taxon>
        <taxon>Bacillales</taxon>
        <taxon>Bacillaceae</taxon>
        <taxon>Piscibacillus</taxon>
    </lineage>
</organism>
<feature type="domain" description="NERD" evidence="1">
    <location>
        <begin position="41"/>
        <end position="156"/>
    </location>
</feature>
<keyword evidence="3" id="KW-1185">Reference proteome</keyword>
<sequence length="335" mass="39842">MYANDQPTPIKLFKQLATRRNLIPNHQIQTHLDEDIAKSSSGYYGELSIDFHLKYILEKIPKLSNLRMKSEFIHFEIDTLLFCVKFLLLLQVKNLAGEVTIDHRTGIMNQKVRNDEVGYQDPILQVEKHARLLTKWLKSRGYDIPIETLVVFTNKNVMIQQGPIPLDPRIVSGYKLSHAYYDLKTKYKDKPDIQNRLKLYRDLQRHNEMYDMNLLKELNLSKKDFIPGAFCNYCHTKSMQYRRNGFECNNCKYKSQTVLEEFLKDYYLIFGHEITSDTLSEWLKIDLVTSRRLLAKQNFRTKGRKPKTHILNYDYRTDFNYLIEYNKSLYLSKIR</sequence>
<gene>
    <name evidence="2" type="ORF">ACFSW4_02030</name>
</gene>
<dbReference type="RefSeq" id="WP_377327157.1">
    <property type="nucleotide sequence ID" value="NZ_JBHUMZ010000009.1"/>
</dbReference>
<comment type="caution">
    <text evidence="2">The sequence shown here is derived from an EMBL/GenBank/DDBJ whole genome shotgun (WGS) entry which is preliminary data.</text>
</comment>
<evidence type="ECO:0000313" key="3">
    <source>
        <dbReference type="Proteomes" id="UP001597452"/>
    </source>
</evidence>
<proteinExistence type="predicted"/>